<comment type="cofactor">
    <cofactor evidence="12">
        <name>Fe(2+)</name>
        <dbReference type="ChEBI" id="CHEBI:29033"/>
    </cofactor>
</comment>
<reference evidence="15 16" key="1">
    <citation type="submission" date="2024-08" db="EMBL/GenBank/DDBJ databases">
        <authorList>
            <person name="Will J Nash"/>
            <person name="Angela Man"/>
            <person name="Seanna McTaggart"/>
            <person name="Kendall Baker"/>
            <person name="Tom Barker"/>
            <person name="Leah Catchpole"/>
            <person name="Alex Durrant"/>
            <person name="Karim Gharbi"/>
            <person name="Naomi Irish"/>
            <person name="Gemy Kaithakottil"/>
            <person name="Debby Ku"/>
            <person name="Aaliyah Providence"/>
            <person name="Felix Shaw"/>
            <person name="David Swarbreck"/>
            <person name="Chris Watkins"/>
            <person name="Ann M. McCartney"/>
            <person name="Giulio Formenti"/>
            <person name="Alice Mouton"/>
            <person name="Noel Vella"/>
            <person name="Bjorn M von Reumont"/>
            <person name="Adriana Vella"/>
            <person name="Wilfried Haerty"/>
        </authorList>
    </citation>
    <scope>NUCLEOTIDE SEQUENCE [LARGE SCALE GENOMIC DNA]</scope>
</reference>
<dbReference type="PANTHER" id="PTHR11351">
    <property type="entry name" value="ACYL-COA DESATURASE"/>
    <property type="match status" value="1"/>
</dbReference>
<evidence type="ECO:0000256" key="4">
    <source>
        <dbReference type="ARBA" id="ARBA00022692"/>
    </source>
</evidence>
<dbReference type="Proteomes" id="UP001642520">
    <property type="component" value="Unassembled WGS sequence"/>
</dbReference>
<keyword evidence="6 13" id="KW-1133">Transmembrane helix</keyword>
<dbReference type="InterPro" id="IPR015876">
    <property type="entry name" value="Acyl-CoA_DS"/>
</dbReference>
<keyword evidence="4 12" id="KW-0812">Transmembrane</keyword>
<evidence type="ECO:0000259" key="14">
    <source>
        <dbReference type="Pfam" id="PF00487"/>
    </source>
</evidence>
<evidence type="ECO:0000256" key="11">
    <source>
        <dbReference type="ARBA" id="ARBA00023160"/>
    </source>
</evidence>
<keyword evidence="10 13" id="KW-0472">Membrane</keyword>
<comment type="domain">
    <text evidence="12">The histidine box domains are involved in binding the catalytic metal ions.</text>
</comment>
<sequence>MHHKYTNTNADPHNPSRGFFFAHMGWLLVRKHPDMKKKCANLDLSDLMEDPFVVWQKKLYVVLMPLCAFLFSILVPWYFWNENLIVSYSVTLFRYTIVLHSTWLVNSIAHRWGMKPYDKHCGSTENKMVPLLIAGEGWHNYHHAFPWDYRSSELSRLFCLFRISVRSEDHFVRDD</sequence>
<evidence type="ECO:0000313" key="16">
    <source>
        <dbReference type="Proteomes" id="UP001642520"/>
    </source>
</evidence>
<accession>A0ABP1MZG3</accession>
<dbReference type="PANTHER" id="PTHR11351:SF98">
    <property type="entry name" value="RE43130P"/>
    <property type="match status" value="1"/>
</dbReference>
<keyword evidence="7 12" id="KW-0560">Oxidoreductase</keyword>
<keyword evidence="16" id="KW-1185">Reference proteome</keyword>
<gene>
    <name evidence="15" type="ORF">XYLVIOL_LOCUS850</name>
</gene>
<comment type="caution">
    <text evidence="15">The sequence shown here is derived from an EMBL/GenBank/DDBJ whole genome shotgun (WGS) entry which is preliminary data.</text>
</comment>
<feature type="transmembrane region" description="Helical" evidence="13">
    <location>
        <begin position="85"/>
        <end position="105"/>
    </location>
</feature>
<evidence type="ECO:0000256" key="5">
    <source>
        <dbReference type="ARBA" id="ARBA00022832"/>
    </source>
</evidence>
<keyword evidence="9" id="KW-0443">Lipid metabolism</keyword>
<dbReference type="PRINTS" id="PR00075">
    <property type="entry name" value="FACDDSATRASE"/>
</dbReference>
<keyword evidence="11 12" id="KW-0275">Fatty acid biosynthesis</keyword>
<proteinExistence type="inferred from homology"/>
<evidence type="ECO:0000256" key="3">
    <source>
        <dbReference type="ARBA" id="ARBA00022516"/>
    </source>
</evidence>
<keyword evidence="5" id="KW-0276">Fatty acid metabolism</keyword>
<dbReference type="Pfam" id="PF00487">
    <property type="entry name" value="FA_desaturase"/>
    <property type="match status" value="1"/>
</dbReference>
<evidence type="ECO:0000256" key="7">
    <source>
        <dbReference type="ARBA" id="ARBA00023002"/>
    </source>
</evidence>
<name>A0ABP1MZG3_XYLVO</name>
<comment type="similarity">
    <text evidence="2 12">Belongs to the fatty acid desaturase type 1 family.</text>
</comment>
<keyword evidence="8" id="KW-0408">Iron</keyword>
<evidence type="ECO:0000256" key="13">
    <source>
        <dbReference type="SAM" id="Phobius"/>
    </source>
</evidence>
<evidence type="ECO:0000256" key="12">
    <source>
        <dbReference type="RuleBase" id="RU000581"/>
    </source>
</evidence>
<dbReference type="EMBL" id="CAXAJV020001281">
    <property type="protein sequence ID" value="CAL7934093.1"/>
    <property type="molecule type" value="Genomic_DNA"/>
</dbReference>
<evidence type="ECO:0000256" key="1">
    <source>
        <dbReference type="ARBA" id="ARBA00004141"/>
    </source>
</evidence>
<evidence type="ECO:0000313" key="15">
    <source>
        <dbReference type="EMBL" id="CAL7934093.1"/>
    </source>
</evidence>
<evidence type="ECO:0000256" key="2">
    <source>
        <dbReference type="ARBA" id="ARBA00009295"/>
    </source>
</evidence>
<comment type="subcellular location">
    <subcellularLocation>
        <location evidence="1">Membrane</location>
        <topology evidence="1">Multi-pass membrane protein</topology>
    </subcellularLocation>
</comment>
<evidence type="ECO:0000256" key="6">
    <source>
        <dbReference type="ARBA" id="ARBA00022989"/>
    </source>
</evidence>
<feature type="transmembrane region" description="Helical" evidence="13">
    <location>
        <begin position="59"/>
        <end position="79"/>
    </location>
</feature>
<organism evidence="15 16">
    <name type="scientific">Xylocopa violacea</name>
    <name type="common">Violet carpenter bee</name>
    <name type="synonym">Apis violacea</name>
    <dbReference type="NCBI Taxonomy" id="135666"/>
    <lineage>
        <taxon>Eukaryota</taxon>
        <taxon>Metazoa</taxon>
        <taxon>Ecdysozoa</taxon>
        <taxon>Arthropoda</taxon>
        <taxon>Hexapoda</taxon>
        <taxon>Insecta</taxon>
        <taxon>Pterygota</taxon>
        <taxon>Neoptera</taxon>
        <taxon>Endopterygota</taxon>
        <taxon>Hymenoptera</taxon>
        <taxon>Apocrita</taxon>
        <taxon>Aculeata</taxon>
        <taxon>Apoidea</taxon>
        <taxon>Anthophila</taxon>
        <taxon>Apidae</taxon>
        <taxon>Xylocopa</taxon>
        <taxon>Xylocopa</taxon>
    </lineage>
</organism>
<evidence type="ECO:0000256" key="10">
    <source>
        <dbReference type="ARBA" id="ARBA00023136"/>
    </source>
</evidence>
<keyword evidence="3 12" id="KW-0444">Lipid biosynthesis</keyword>
<feature type="domain" description="Fatty acid desaturase" evidence="14">
    <location>
        <begin position="1"/>
        <end position="152"/>
    </location>
</feature>
<dbReference type="InterPro" id="IPR005804">
    <property type="entry name" value="FA_desaturase_dom"/>
</dbReference>
<evidence type="ECO:0000256" key="8">
    <source>
        <dbReference type="ARBA" id="ARBA00023004"/>
    </source>
</evidence>
<protein>
    <recommendedName>
        <fullName evidence="14">Fatty acid desaturase domain-containing protein</fullName>
    </recommendedName>
</protein>
<evidence type="ECO:0000256" key="9">
    <source>
        <dbReference type="ARBA" id="ARBA00023098"/>
    </source>
</evidence>